<dbReference type="HAMAP" id="MF_00523">
    <property type="entry name" value="LpxD"/>
    <property type="match status" value="1"/>
</dbReference>
<dbReference type="Gene3D" id="3.40.1390.10">
    <property type="entry name" value="MurE/MurF, N-terminal domain"/>
    <property type="match status" value="1"/>
</dbReference>
<keyword evidence="4 7" id="KW-0677">Repeat</keyword>
<evidence type="ECO:0000256" key="1">
    <source>
        <dbReference type="ARBA" id="ARBA00022516"/>
    </source>
</evidence>
<accession>A0A9D7SW17</accession>
<dbReference type="GO" id="GO:0103118">
    <property type="term" value="F:UDP-3-O-[(3R)-3-hydroxyacyl]-glucosamine N-acyltransferase activity"/>
    <property type="evidence" value="ECO:0007669"/>
    <property type="project" value="UniProtKB-EC"/>
</dbReference>
<evidence type="ECO:0000256" key="6">
    <source>
        <dbReference type="ARBA" id="ARBA00023315"/>
    </source>
</evidence>
<evidence type="ECO:0000256" key="2">
    <source>
        <dbReference type="ARBA" id="ARBA00022556"/>
    </source>
</evidence>
<evidence type="ECO:0000256" key="3">
    <source>
        <dbReference type="ARBA" id="ARBA00022679"/>
    </source>
</evidence>
<evidence type="ECO:0000256" key="4">
    <source>
        <dbReference type="ARBA" id="ARBA00022737"/>
    </source>
</evidence>
<comment type="pathway">
    <text evidence="7">Bacterial outer membrane biogenesis; LPS lipid A biosynthesis.</text>
</comment>
<proteinExistence type="inferred from homology"/>
<feature type="active site" description="Proton acceptor" evidence="7">
    <location>
        <position position="241"/>
    </location>
</feature>
<dbReference type="GO" id="GO:0009245">
    <property type="term" value="P:lipid A biosynthetic process"/>
    <property type="evidence" value="ECO:0007669"/>
    <property type="project" value="UniProtKB-UniRule"/>
</dbReference>
<dbReference type="GO" id="GO:0016410">
    <property type="term" value="F:N-acyltransferase activity"/>
    <property type="evidence" value="ECO:0007669"/>
    <property type="project" value="InterPro"/>
</dbReference>
<dbReference type="Proteomes" id="UP000808337">
    <property type="component" value="Unassembled WGS sequence"/>
</dbReference>
<dbReference type="InterPro" id="IPR007691">
    <property type="entry name" value="LpxD"/>
</dbReference>
<comment type="catalytic activity">
    <reaction evidence="7">
        <text>a UDP-3-O-[(3R)-3-hydroxyacyl]-alpha-D-glucosamine + a (3R)-hydroxyacyl-[ACP] = a UDP-2-N,3-O-bis[(3R)-3-hydroxyacyl]-alpha-D-glucosamine + holo-[ACP] + H(+)</text>
        <dbReference type="Rhea" id="RHEA:53836"/>
        <dbReference type="Rhea" id="RHEA-COMP:9685"/>
        <dbReference type="Rhea" id="RHEA-COMP:9945"/>
        <dbReference type="ChEBI" id="CHEBI:15378"/>
        <dbReference type="ChEBI" id="CHEBI:64479"/>
        <dbReference type="ChEBI" id="CHEBI:78827"/>
        <dbReference type="ChEBI" id="CHEBI:137740"/>
        <dbReference type="ChEBI" id="CHEBI:137748"/>
        <dbReference type="EC" id="2.3.1.191"/>
    </reaction>
</comment>
<dbReference type="PROSITE" id="PS00101">
    <property type="entry name" value="HEXAPEP_TRANSFERASES"/>
    <property type="match status" value="2"/>
</dbReference>
<dbReference type="EMBL" id="JADKGY010000029">
    <property type="protein sequence ID" value="MBK9984315.1"/>
    <property type="molecule type" value="Genomic_DNA"/>
</dbReference>
<organism evidence="9 10">
    <name type="scientific">Candidatus Opimibacter skivensis</name>
    <dbReference type="NCBI Taxonomy" id="2982028"/>
    <lineage>
        <taxon>Bacteria</taxon>
        <taxon>Pseudomonadati</taxon>
        <taxon>Bacteroidota</taxon>
        <taxon>Saprospiria</taxon>
        <taxon>Saprospirales</taxon>
        <taxon>Saprospiraceae</taxon>
        <taxon>Candidatus Opimibacter</taxon>
    </lineage>
</organism>
<dbReference type="InterPro" id="IPR020573">
    <property type="entry name" value="UDP_GlcNAc_AcTrfase_non-rep"/>
</dbReference>
<name>A0A9D7SW17_9BACT</name>
<evidence type="ECO:0000259" key="8">
    <source>
        <dbReference type="Pfam" id="PF04613"/>
    </source>
</evidence>
<keyword evidence="2 7" id="KW-0441">Lipid A biosynthesis</keyword>
<gene>
    <name evidence="7 9" type="primary">lpxD</name>
    <name evidence="9" type="ORF">IPP15_18440</name>
</gene>
<dbReference type="AlphaFoldDB" id="A0A9D7SW17"/>
<evidence type="ECO:0000313" key="10">
    <source>
        <dbReference type="Proteomes" id="UP000808337"/>
    </source>
</evidence>
<keyword evidence="5 7" id="KW-0443">Lipid metabolism</keyword>
<dbReference type="InterPro" id="IPR018357">
    <property type="entry name" value="Hexapep_transf_CS"/>
</dbReference>
<dbReference type="Gene3D" id="2.160.10.10">
    <property type="entry name" value="Hexapeptide repeat proteins"/>
    <property type="match status" value="1"/>
</dbReference>
<dbReference type="Pfam" id="PF00132">
    <property type="entry name" value="Hexapep"/>
    <property type="match status" value="2"/>
</dbReference>
<dbReference type="NCBIfam" id="TIGR01853">
    <property type="entry name" value="lipid_A_lpxD"/>
    <property type="match status" value="1"/>
</dbReference>
<dbReference type="Pfam" id="PF04613">
    <property type="entry name" value="LpxD"/>
    <property type="match status" value="1"/>
</dbReference>
<protein>
    <recommendedName>
        <fullName evidence="7">UDP-3-O-acylglucosamine N-acyltransferase</fullName>
        <ecNumber evidence="7">2.3.1.191</ecNumber>
    </recommendedName>
</protein>
<dbReference type="NCBIfam" id="NF002060">
    <property type="entry name" value="PRK00892.1"/>
    <property type="match status" value="1"/>
</dbReference>
<dbReference type="PANTHER" id="PTHR43378:SF2">
    <property type="entry name" value="UDP-3-O-ACYLGLUCOSAMINE N-ACYLTRANSFERASE 1, MITOCHONDRIAL-RELATED"/>
    <property type="match status" value="1"/>
</dbReference>
<evidence type="ECO:0000313" key="9">
    <source>
        <dbReference type="EMBL" id="MBK9984315.1"/>
    </source>
</evidence>
<comment type="caution">
    <text evidence="9">The sequence shown here is derived from an EMBL/GenBank/DDBJ whole genome shotgun (WGS) entry which is preliminary data.</text>
</comment>
<comment type="function">
    <text evidence="7">Catalyzes the N-acylation of UDP-3-O-acylglucosamine using 3-hydroxyacyl-ACP as the acyl donor. Is involved in the biosynthesis of lipid A, a phosphorylated glycolipid that anchors the lipopolysaccharide to the outer membrane of the cell.</text>
</comment>
<dbReference type="EC" id="2.3.1.191" evidence="7"/>
<dbReference type="GO" id="GO:0016020">
    <property type="term" value="C:membrane"/>
    <property type="evidence" value="ECO:0007669"/>
    <property type="project" value="GOC"/>
</dbReference>
<feature type="domain" description="UDP-3-O-[3-hydroxymyristoyl] glucosamine N-acyltransferase non-repeat region" evidence="8">
    <location>
        <begin position="23"/>
        <end position="88"/>
    </location>
</feature>
<comment type="similarity">
    <text evidence="7">Belongs to the transferase hexapeptide repeat family. LpxD subfamily.</text>
</comment>
<evidence type="ECO:0000256" key="5">
    <source>
        <dbReference type="ARBA" id="ARBA00023098"/>
    </source>
</evidence>
<dbReference type="InterPro" id="IPR001451">
    <property type="entry name" value="Hexapep"/>
</dbReference>
<dbReference type="InterPro" id="IPR011004">
    <property type="entry name" value="Trimer_LpxA-like_sf"/>
</dbReference>
<dbReference type="SUPFAM" id="SSF51161">
    <property type="entry name" value="Trimeric LpxA-like enzymes"/>
    <property type="match status" value="1"/>
</dbReference>
<evidence type="ECO:0000256" key="7">
    <source>
        <dbReference type="HAMAP-Rule" id="MF_00523"/>
    </source>
</evidence>
<comment type="subunit">
    <text evidence="7">Homotrimer.</text>
</comment>
<keyword evidence="1 7" id="KW-0444">Lipid biosynthesis</keyword>
<keyword evidence="6 7" id="KW-0012">Acyltransferase</keyword>
<dbReference type="PANTHER" id="PTHR43378">
    <property type="entry name" value="UDP-3-O-ACYLGLUCOSAMINE N-ACYLTRANSFERASE"/>
    <property type="match status" value="1"/>
</dbReference>
<sequence>MILNAAQLCKLLHGELVGDGEKKIHGPSQIDKGRPGTVTFLANPKYEDHAYTTNASVLLVGREFVPKMPIQATLIKVDDVYGAMMFIVEKFSKNGTPQPGISDLAVTDPSCQFAPDVSIGAYSFIESECSIGSKSIIYPQVYIGHGTVIGTEVIIYPGVKIYPNTQIGDRCIIHANAVIGSDGFGYRPNEEGHYVKVNHVGIVIIEEDVEIGANTVIDRGTLSVTRIGKGTKIDNLVQIAHNVNIGDHTAIAAQAGIAGSSEIGKHVRIGGQVGIAGHIKIADRVEIQAQSGVHTGKFGEGARIFGYPAINYNDYLKSYAVFKQLPDYIKRIEALERQIASAKKEKE</sequence>
<dbReference type="CDD" id="cd03352">
    <property type="entry name" value="LbH_LpxD"/>
    <property type="match status" value="1"/>
</dbReference>
<reference evidence="9 10" key="1">
    <citation type="submission" date="2020-10" db="EMBL/GenBank/DDBJ databases">
        <title>Connecting structure to function with the recovery of over 1000 high-quality activated sludge metagenome-assembled genomes encoding full-length rRNA genes using long-read sequencing.</title>
        <authorList>
            <person name="Singleton C.M."/>
            <person name="Petriglieri F."/>
            <person name="Kristensen J.M."/>
            <person name="Kirkegaard R.H."/>
            <person name="Michaelsen T.Y."/>
            <person name="Andersen M.H."/>
            <person name="Karst S.M."/>
            <person name="Dueholm M.S."/>
            <person name="Nielsen P.H."/>
            <person name="Albertsen M."/>
        </authorList>
    </citation>
    <scope>NUCLEOTIDE SEQUENCE [LARGE SCALE GENOMIC DNA]</scope>
    <source>
        <strain evidence="9">Ribe_18-Q3-R11-54_MAXAC.273</strain>
    </source>
</reference>
<keyword evidence="3 7" id="KW-0808">Transferase</keyword>